<keyword evidence="3" id="KW-1185">Reference proteome</keyword>
<dbReference type="Proteomes" id="UP000284706">
    <property type="component" value="Unassembled WGS sequence"/>
</dbReference>
<name>A0A409YNA8_9AGAR</name>
<feature type="non-terminal residue" evidence="2">
    <location>
        <position position="1"/>
    </location>
</feature>
<evidence type="ECO:0000256" key="1">
    <source>
        <dbReference type="SAM" id="MobiDB-lite"/>
    </source>
</evidence>
<evidence type="ECO:0008006" key="4">
    <source>
        <dbReference type="Google" id="ProtNLM"/>
    </source>
</evidence>
<proteinExistence type="predicted"/>
<organism evidence="2 3">
    <name type="scientific">Gymnopilus dilepis</name>
    <dbReference type="NCBI Taxonomy" id="231916"/>
    <lineage>
        <taxon>Eukaryota</taxon>
        <taxon>Fungi</taxon>
        <taxon>Dikarya</taxon>
        <taxon>Basidiomycota</taxon>
        <taxon>Agaricomycotina</taxon>
        <taxon>Agaricomycetes</taxon>
        <taxon>Agaricomycetidae</taxon>
        <taxon>Agaricales</taxon>
        <taxon>Agaricineae</taxon>
        <taxon>Hymenogastraceae</taxon>
        <taxon>Gymnopilus</taxon>
    </lineage>
</organism>
<comment type="caution">
    <text evidence="2">The sequence shown here is derived from an EMBL/GenBank/DDBJ whole genome shotgun (WGS) entry which is preliminary data.</text>
</comment>
<accession>A0A409YNA8</accession>
<evidence type="ECO:0000313" key="2">
    <source>
        <dbReference type="EMBL" id="PPR04563.1"/>
    </source>
</evidence>
<protein>
    <recommendedName>
        <fullName evidence="4">FAS1 domain-containing protein</fullName>
    </recommendedName>
</protein>
<feature type="region of interest" description="Disordered" evidence="1">
    <location>
        <begin position="162"/>
        <end position="184"/>
    </location>
</feature>
<gene>
    <name evidence="2" type="ORF">CVT26_002498</name>
</gene>
<dbReference type="InParanoid" id="A0A409YNA8"/>
<dbReference type="EMBL" id="NHYE01000606">
    <property type="protein sequence ID" value="PPR04563.1"/>
    <property type="molecule type" value="Genomic_DNA"/>
</dbReference>
<dbReference type="OrthoDB" id="10615134at2759"/>
<reference evidence="2 3" key="1">
    <citation type="journal article" date="2018" name="Evol. Lett.">
        <title>Horizontal gene cluster transfer increased hallucinogenic mushroom diversity.</title>
        <authorList>
            <person name="Reynolds H.T."/>
            <person name="Vijayakumar V."/>
            <person name="Gluck-Thaler E."/>
            <person name="Korotkin H.B."/>
            <person name="Matheny P.B."/>
            <person name="Slot J.C."/>
        </authorList>
    </citation>
    <scope>NUCLEOTIDE SEQUENCE [LARGE SCALE GENOMIC DNA]</scope>
    <source>
        <strain evidence="2 3">SRW20</strain>
    </source>
</reference>
<sequence length="213" mass="21761">KAETVTVLLPNSPAQSNISEIISETLLGISAVDVIGGITEYAYSEAIITDAHVETLGTKVVTNVLVATPTTITNTIEEGANFIGEPVIVYGASGTSLTAHVVGSGSVSCTLTSPATPGALIDCEEFITESGPISSLGLKISSNSLVPLATLVISTPLPTVSDSNSHSSSASPTLSPSPATQTNVNSNSAREIWSGLYGRAHPCAIIILLSVLW</sequence>
<feature type="compositionally biased region" description="Low complexity" evidence="1">
    <location>
        <begin position="162"/>
        <end position="182"/>
    </location>
</feature>
<dbReference type="AlphaFoldDB" id="A0A409YNA8"/>
<evidence type="ECO:0000313" key="3">
    <source>
        <dbReference type="Proteomes" id="UP000284706"/>
    </source>
</evidence>